<dbReference type="InterPro" id="IPR006104">
    <property type="entry name" value="Glyco_hydro_2_N"/>
</dbReference>
<accession>A0ABV0JSU3</accession>
<feature type="domain" description="Glycosyl hydrolases family 2 sugar binding" evidence="3">
    <location>
        <begin position="88"/>
        <end position="154"/>
    </location>
</feature>
<keyword evidence="4" id="KW-0378">Hydrolase</keyword>
<dbReference type="PANTHER" id="PTHR42732:SF3">
    <property type="entry name" value="HYDROLASE"/>
    <property type="match status" value="1"/>
</dbReference>
<evidence type="ECO:0000256" key="1">
    <source>
        <dbReference type="ARBA" id="ARBA00007401"/>
    </source>
</evidence>
<evidence type="ECO:0000313" key="5">
    <source>
        <dbReference type="Proteomes" id="UP001442494"/>
    </source>
</evidence>
<proteinExistence type="inferred from homology"/>
<dbReference type="SUPFAM" id="SSF51445">
    <property type="entry name" value="(Trans)glycosidases"/>
    <property type="match status" value="1"/>
</dbReference>
<dbReference type="Gene3D" id="2.60.120.260">
    <property type="entry name" value="Galactose-binding domain-like"/>
    <property type="match status" value="1"/>
</dbReference>
<comment type="caution">
    <text evidence="4">The sequence shown here is derived from an EMBL/GenBank/DDBJ whole genome shotgun (WGS) entry which is preliminary data.</text>
</comment>
<keyword evidence="5" id="KW-1185">Reference proteome</keyword>
<dbReference type="Pfam" id="PF02837">
    <property type="entry name" value="Glyco_hydro_2_N"/>
    <property type="match status" value="1"/>
</dbReference>
<protein>
    <submittedName>
        <fullName evidence="4">Glycoside hydrolase family 2</fullName>
    </submittedName>
</protein>
<dbReference type="RefSeq" id="WP_190428115.1">
    <property type="nucleotide sequence ID" value="NZ_JAMPKK010000044.1"/>
</dbReference>
<dbReference type="InterPro" id="IPR051913">
    <property type="entry name" value="GH2_Domain-Containing"/>
</dbReference>
<feature type="domain" description="Glycoside hydrolase family 2 catalytic" evidence="2">
    <location>
        <begin position="314"/>
        <end position="597"/>
    </location>
</feature>
<dbReference type="GO" id="GO:0016787">
    <property type="term" value="F:hydrolase activity"/>
    <property type="evidence" value="ECO:0007669"/>
    <property type="project" value="UniProtKB-KW"/>
</dbReference>
<dbReference type="SUPFAM" id="SSF49303">
    <property type="entry name" value="beta-Galactosidase/glucuronidase domain"/>
    <property type="match status" value="1"/>
</dbReference>
<evidence type="ECO:0000259" key="3">
    <source>
        <dbReference type="Pfam" id="PF02837"/>
    </source>
</evidence>
<dbReference type="InterPro" id="IPR006103">
    <property type="entry name" value="Glyco_hydro_2_cat"/>
</dbReference>
<gene>
    <name evidence="4" type="ORF">NDI37_18715</name>
</gene>
<dbReference type="Gene3D" id="3.20.20.80">
    <property type="entry name" value="Glycosidases"/>
    <property type="match status" value="1"/>
</dbReference>
<organism evidence="4 5">
    <name type="scientific">Funiculus sociatus GB2-A5</name>
    <dbReference type="NCBI Taxonomy" id="2933946"/>
    <lineage>
        <taxon>Bacteria</taxon>
        <taxon>Bacillati</taxon>
        <taxon>Cyanobacteriota</taxon>
        <taxon>Cyanophyceae</taxon>
        <taxon>Coleofasciculales</taxon>
        <taxon>Coleofasciculaceae</taxon>
        <taxon>Funiculus</taxon>
    </lineage>
</organism>
<dbReference type="InterPro" id="IPR008979">
    <property type="entry name" value="Galactose-bd-like_sf"/>
</dbReference>
<dbReference type="InterPro" id="IPR017853">
    <property type="entry name" value="GH"/>
</dbReference>
<dbReference type="Pfam" id="PF02836">
    <property type="entry name" value="Glyco_hydro_2_C"/>
    <property type="match status" value="1"/>
</dbReference>
<comment type="similarity">
    <text evidence="1">Belongs to the glycosyl hydrolase 2 family.</text>
</comment>
<evidence type="ECO:0000259" key="2">
    <source>
        <dbReference type="Pfam" id="PF02836"/>
    </source>
</evidence>
<name>A0ABV0JSU3_9CYAN</name>
<reference evidence="4 5" key="1">
    <citation type="submission" date="2022-04" db="EMBL/GenBank/DDBJ databases">
        <title>Positive selection, recombination, and allopatry shape intraspecific diversity of widespread and dominant cyanobacteria.</title>
        <authorList>
            <person name="Wei J."/>
            <person name="Shu W."/>
            <person name="Hu C."/>
        </authorList>
    </citation>
    <scope>NUCLEOTIDE SEQUENCE [LARGE SCALE GENOMIC DNA]</scope>
    <source>
        <strain evidence="4 5">GB2-A5</strain>
    </source>
</reference>
<dbReference type="EMBL" id="JAMPKK010000044">
    <property type="protein sequence ID" value="MEP0866492.1"/>
    <property type="molecule type" value="Genomic_DNA"/>
</dbReference>
<sequence length="660" mass="75610">MQFLGKWLENCYIPCNPADSADCYDRQPAYPRPQLERSHWVCLNGSWKFTFDDDGKKIRPSDISEWTHTIQVPFAPESAQSGIGDTGFHPNCWYEREFDVPEGEGRVLLHFGAVDYCAKVWVNGQFMTEHEGGHTPFTIDITSVLNKDEPQRVTLWAQDDPQDLAKPRGKQDWQLEPHSIWYPRTSGIWQTVWVERVPSTYIQRIRWTPHFERWEIGFEAFVGGELRDGIQIKVKLTVGCHLLVNDTYEVINGEIHRRIALSDPGIDDYRNELLWSPEKPTLIDASVQLWSDDKLLDDVRSYTAMRTVSTQRDRFMLNGRPYYLRLVLDQGYWPDTLMTPPSDEALRRDVELAKAMGFNGVRKHQKIEDPRFLYWADVLGLMVWEEMPSPYRFSPKAVERITKEWTEVIERDASHPCIVVWVPFNESWGVPDLTATDAHRHCVQALYHLTKTLDPTRPVIGNDGWESAATDILAIHDYDNKPTRLSKRYGPEVKLSDLFDRQRPGGRVLTLDGYPHQGQPIMLTEFGGIAYAHRESPDSNKIWGYVRSENLSELEVRYTALLNVVNKVELFSGFCYTQLTDTFQEANGLLYADRTPKFPIEAIASATLGRGGEDEEDAMLSGMKAGWSQDKNAFPGSVETGWSHSEAVQQIPHCGGNYSS</sequence>
<dbReference type="Proteomes" id="UP001442494">
    <property type="component" value="Unassembled WGS sequence"/>
</dbReference>
<dbReference type="PANTHER" id="PTHR42732">
    <property type="entry name" value="BETA-GALACTOSIDASE"/>
    <property type="match status" value="1"/>
</dbReference>
<dbReference type="SUPFAM" id="SSF49785">
    <property type="entry name" value="Galactose-binding domain-like"/>
    <property type="match status" value="1"/>
</dbReference>
<dbReference type="InterPro" id="IPR036156">
    <property type="entry name" value="Beta-gal/glucu_dom_sf"/>
</dbReference>
<evidence type="ECO:0000313" key="4">
    <source>
        <dbReference type="EMBL" id="MEP0866492.1"/>
    </source>
</evidence>